<evidence type="ECO:0000313" key="2">
    <source>
        <dbReference type="Proteomes" id="UP000053237"/>
    </source>
</evidence>
<dbReference type="AlphaFoldDB" id="A0A024FY98"/>
<evidence type="ECO:0000313" key="1">
    <source>
        <dbReference type="EMBL" id="CCI11644.1"/>
    </source>
</evidence>
<reference evidence="1 2" key="1">
    <citation type="submission" date="2012-05" db="EMBL/GenBank/DDBJ databases">
        <title>Recombination and specialization in a pathogen metapopulation.</title>
        <authorList>
            <person name="Gardiner A."/>
            <person name="Kemen E."/>
            <person name="Schultz-Larsen T."/>
            <person name="MacLean D."/>
            <person name="Van Oosterhout C."/>
            <person name="Jones J.D.G."/>
        </authorList>
    </citation>
    <scope>NUCLEOTIDE SEQUENCE [LARGE SCALE GENOMIC DNA]</scope>
    <source>
        <strain evidence="1 2">Ac Nc2</strain>
    </source>
</reference>
<protein>
    <submittedName>
        <fullName evidence="1">Uncharacterized protein</fullName>
    </submittedName>
</protein>
<accession>A0A024FY98</accession>
<dbReference type="EMBL" id="CAIX01001435">
    <property type="protein sequence ID" value="CCI11644.1"/>
    <property type="molecule type" value="Genomic_DNA"/>
</dbReference>
<name>A0A024FY98_9STRA</name>
<dbReference type="InParanoid" id="A0A024FY98"/>
<organism evidence="1 2">
    <name type="scientific">Albugo candida</name>
    <dbReference type="NCBI Taxonomy" id="65357"/>
    <lineage>
        <taxon>Eukaryota</taxon>
        <taxon>Sar</taxon>
        <taxon>Stramenopiles</taxon>
        <taxon>Oomycota</taxon>
        <taxon>Peronosporomycetes</taxon>
        <taxon>Albuginales</taxon>
        <taxon>Albuginaceae</taxon>
        <taxon>Albugo</taxon>
    </lineage>
</organism>
<comment type="caution">
    <text evidence="1">The sequence shown here is derived from an EMBL/GenBank/DDBJ whole genome shotgun (WGS) entry which is preliminary data.</text>
</comment>
<dbReference type="Proteomes" id="UP000053237">
    <property type="component" value="Unassembled WGS sequence"/>
</dbReference>
<gene>
    <name evidence="1" type="ORF">BN9_132500</name>
</gene>
<keyword evidence="2" id="KW-1185">Reference proteome</keyword>
<proteinExistence type="predicted"/>
<sequence>MVESFVKSLDDTEQIELPHVENQDSRTEENIYNGNSVYVLRLSAASEDEGSIENERLTKMKHALFNGLESQDVTQFGKIENRLNDANGREKESVESDTGTVCADETETLSNETSSQIATSDNDTRYDTKERISFIISKFTSSSVSIRKTKALRKRNKVATLRVNRDRLCGLSSVQMGRKIMIER</sequence>